<keyword evidence="1" id="KW-1185">Reference proteome</keyword>
<dbReference type="PANTHER" id="PTHR15827:SF2">
    <property type="entry name" value="CYCLIN-DEPENDENT KINASE 2-INTERACTING PROTEIN"/>
    <property type="match status" value="1"/>
</dbReference>
<dbReference type="InterPro" id="IPR023250">
    <property type="entry name" value="Cyclin-dep_Kinase_2_interact"/>
</dbReference>
<keyword evidence="2" id="KW-0808">Transferase</keyword>
<dbReference type="GO" id="GO:0016301">
    <property type="term" value="F:kinase activity"/>
    <property type="evidence" value="ECO:0007669"/>
    <property type="project" value="UniProtKB-KW"/>
</dbReference>
<evidence type="ECO:0000313" key="1">
    <source>
        <dbReference type="Proteomes" id="UP000694888"/>
    </source>
</evidence>
<sequence>MKGEMKMKAETPVEETKVESRTSEYCFHDFVSSNWYTMATPKSKDSKEALSQSSTSGSSSLISPFSSPVAQVKHHGAGNLTGDLRKVKDTAADFHNLTMKWNALNSQGMDIVTRIANIKIEKVFNVQDLSEDSQQTQQLPPELNPLCDLLSGVVDAMEKIEVKLRSKVEMMEGLIALKQFQKLKSESESPVLFVTMTLQDVACTVRSVYEMYSKELHFKRQLCGQIAHAGTRDTMMFYSVSWMHQPYIDCVAQDFLRALLKETGHVK</sequence>
<reference evidence="2" key="1">
    <citation type="submission" date="2025-08" db="UniProtKB">
        <authorList>
            <consortium name="RefSeq"/>
        </authorList>
    </citation>
    <scope>IDENTIFICATION</scope>
</reference>
<dbReference type="Proteomes" id="UP000694888">
    <property type="component" value="Unplaced"/>
</dbReference>
<dbReference type="GeneID" id="101849673"/>
<accession>A0ABM0JGD3</accession>
<keyword evidence="2" id="KW-0418">Kinase</keyword>
<dbReference type="PRINTS" id="PR02040">
    <property type="entry name" value="CDK2IP"/>
</dbReference>
<dbReference type="RefSeq" id="XP_005093101.2">
    <property type="nucleotide sequence ID" value="XM_005093044.3"/>
</dbReference>
<dbReference type="PANTHER" id="PTHR15827">
    <property type="entry name" value="CYCLIN-DEPENDENT KINASE 2-INTERACTING PROTEIN"/>
    <property type="match status" value="1"/>
</dbReference>
<protein>
    <submittedName>
        <fullName evidence="2">Cyclin-dependent kinase 2-interacting protein</fullName>
    </submittedName>
</protein>
<organism evidence="1 2">
    <name type="scientific">Aplysia californica</name>
    <name type="common">California sea hare</name>
    <dbReference type="NCBI Taxonomy" id="6500"/>
    <lineage>
        <taxon>Eukaryota</taxon>
        <taxon>Metazoa</taxon>
        <taxon>Spiralia</taxon>
        <taxon>Lophotrochozoa</taxon>
        <taxon>Mollusca</taxon>
        <taxon>Gastropoda</taxon>
        <taxon>Heterobranchia</taxon>
        <taxon>Euthyneura</taxon>
        <taxon>Tectipleura</taxon>
        <taxon>Aplysiida</taxon>
        <taxon>Aplysioidea</taxon>
        <taxon>Aplysiidae</taxon>
        <taxon>Aplysia</taxon>
    </lineage>
</organism>
<name>A0ABM0JGD3_APLCA</name>
<evidence type="ECO:0000313" key="2">
    <source>
        <dbReference type="RefSeq" id="XP_005093101.2"/>
    </source>
</evidence>
<proteinExistence type="predicted"/>
<gene>
    <name evidence="2" type="primary">LOC101849673</name>
</gene>